<comment type="caution">
    <text evidence="7">The sequence shown here is derived from an EMBL/GenBank/DDBJ whole genome shotgun (WGS) entry which is preliminary data.</text>
</comment>
<keyword evidence="2" id="KW-1003">Cell membrane</keyword>
<evidence type="ECO:0000256" key="2">
    <source>
        <dbReference type="ARBA" id="ARBA00022475"/>
    </source>
</evidence>
<evidence type="ECO:0000256" key="3">
    <source>
        <dbReference type="ARBA" id="ARBA00022692"/>
    </source>
</evidence>
<gene>
    <name evidence="7" type="ORF">A5893_00050</name>
</gene>
<evidence type="ECO:0000256" key="6">
    <source>
        <dbReference type="SAM" id="Phobius"/>
    </source>
</evidence>
<dbReference type="RefSeq" id="WP_068820576.1">
    <property type="nucleotide sequence ID" value="NZ_LWHJ01000011.1"/>
</dbReference>
<feature type="transmembrane region" description="Helical" evidence="6">
    <location>
        <begin position="110"/>
        <end position="129"/>
    </location>
</feature>
<keyword evidence="4 6" id="KW-1133">Transmembrane helix</keyword>
<reference evidence="7 8" key="1">
    <citation type="submission" date="2016-04" db="EMBL/GenBank/DDBJ databases">
        <authorList>
            <person name="Evans L.H."/>
            <person name="Alamgir A."/>
            <person name="Owens N."/>
            <person name="Weber N.D."/>
            <person name="Virtaneva K."/>
            <person name="Barbian K."/>
            <person name="Babar A."/>
            <person name="Rosenke K."/>
        </authorList>
    </citation>
    <scope>NUCLEOTIDE SEQUENCE [LARGE SCALE GENOMIC DNA]</scope>
    <source>
        <strain evidence="7 8">CCM 8644</strain>
    </source>
</reference>
<proteinExistence type="predicted"/>
<feature type="transmembrane region" description="Helical" evidence="6">
    <location>
        <begin position="149"/>
        <end position="166"/>
    </location>
</feature>
<evidence type="ECO:0000256" key="4">
    <source>
        <dbReference type="ARBA" id="ARBA00022989"/>
    </source>
</evidence>
<dbReference type="Pfam" id="PF01810">
    <property type="entry name" value="LysE"/>
    <property type="match status" value="1"/>
</dbReference>
<protein>
    <submittedName>
        <fullName evidence="7">Lysine transporter LysE</fullName>
    </submittedName>
</protein>
<dbReference type="OrthoDB" id="679767at2"/>
<keyword evidence="5 6" id="KW-0472">Membrane</keyword>
<keyword evidence="3 6" id="KW-0812">Transmembrane</keyword>
<organism evidence="7 8">
    <name type="scientific">Pedobacter psychrophilus</name>
    <dbReference type="NCBI Taxonomy" id="1826909"/>
    <lineage>
        <taxon>Bacteria</taxon>
        <taxon>Pseudomonadati</taxon>
        <taxon>Bacteroidota</taxon>
        <taxon>Sphingobacteriia</taxon>
        <taxon>Sphingobacteriales</taxon>
        <taxon>Sphingobacteriaceae</taxon>
        <taxon>Pedobacter</taxon>
    </lineage>
</organism>
<dbReference type="GO" id="GO:0015171">
    <property type="term" value="F:amino acid transmembrane transporter activity"/>
    <property type="evidence" value="ECO:0007669"/>
    <property type="project" value="TreeGrafter"/>
</dbReference>
<accession>A0A179DKX5</accession>
<dbReference type="EMBL" id="LWHJ01000011">
    <property type="protein sequence ID" value="OAQ41544.1"/>
    <property type="molecule type" value="Genomic_DNA"/>
</dbReference>
<dbReference type="AlphaFoldDB" id="A0A179DKX5"/>
<feature type="transmembrane region" description="Helical" evidence="6">
    <location>
        <begin position="34"/>
        <end position="59"/>
    </location>
</feature>
<dbReference type="PANTHER" id="PTHR30086:SF20">
    <property type="entry name" value="ARGININE EXPORTER PROTEIN ARGO-RELATED"/>
    <property type="match status" value="1"/>
</dbReference>
<sequence length="209" mass="23489">MLELIVSGIGLGIVLSFLTGPVFFALIKTSIERGFYAGVALASGVVVSDFIYMTITLFGTSLLSFESTYRIPIGIVGSAILLGIGFYYLFKKIRLDYTDVPSRIKHAGYFFKGFFMCIFNPFILLYWISVSSGVYSMYGELTSKQIIPFFGAILITLFSMDTLKAYFAHKMRYKIKEKSLQNLNKIAGIIIIIFALKLIYNLIFTNTLI</sequence>
<name>A0A179DKX5_9SPHI</name>
<dbReference type="Proteomes" id="UP000078459">
    <property type="component" value="Unassembled WGS sequence"/>
</dbReference>
<evidence type="ECO:0000256" key="5">
    <source>
        <dbReference type="ARBA" id="ARBA00023136"/>
    </source>
</evidence>
<dbReference type="GO" id="GO:0005886">
    <property type="term" value="C:plasma membrane"/>
    <property type="evidence" value="ECO:0007669"/>
    <property type="project" value="UniProtKB-SubCell"/>
</dbReference>
<feature type="transmembrane region" description="Helical" evidence="6">
    <location>
        <begin position="71"/>
        <end position="90"/>
    </location>
</feature>
<feature type="transmembrane region" description="Helical" evidence="6">
    <location>
        <begin position="186"/>
        <end position="204"/>
    </location>
</feature>
<evidence type="ECO:0000313" key="8">
    <source>
        <dbReference type="Proteomes" id="UP000078459"/>
    </source>
</evidence>
<evidence type="ECO:0000256" key="1">
    <source>
        <dbReference type="ARBA" id="ARBA00004651"/>
    </source>
</evidence>
<comment type="subcellular location">
    <subcellularLocation>
        <location evidence="1">Cell membrane</location>
        <topology evidence="1">Multi-pass membrane protein</topology>
    </subcellularLocation>
</comment>
<keyword evidence="8" id="KW-1185">Reference proteome</keyword>
<reference evidence="7 8" key="2">
    <citation type="submission" date="2016-06" db="EMBL/GenBank/DDBJ databases">
        <title>Pedobacter psychrophilus sp. nov., isolated from Antarctic fragmentary rock.</title>
        <authorList>
            <person name="Svec P."/>
        </authorList>
    </citation>
    <scope>NUCLEOTIDE SEQUENCE [LARGE SCALE GENOMIC DNA]</scope>
    <source>
        <strain evidence="7 8">CCM 8644</strain>
    </source>
</reference>
<feature type="transmembrane region" description="Helical" evidence="6">
    <location>
        <begin position="6"/>
        <end position="27"/>
    </location>
</feature>
<dbReference type="InterPro" id="IPR001123">
    <property type="entry name" value="LeuE-type"/>
</dbReference>
<dbReference type="STRING" id="1826909.A5893_00050"/>
<evidence type="ECO:0000313" key="7">
    <source>
        <dbReference type="EMBL" id="OAQ41544.1"/>
    </source>
</evidence>
<dbReference type="PANTHER" id="PTHR30086">
    <property type="entry name" value="ARGININE EXPORTER PROTEIN ARGO"/>
    <property type="match status" value="1"/>
</dbReference>